<comment type="similarity">
    <text evidence="3 8">Belongs to the aldose epimerase family.</text>
</comment>
<dbReference type="InterPro" id="IPR014718">
    <property type="entry name" value="GH-type_carb-bd"/>
</dbReference>
<dbReference type="GO" id="GO:0004034">
    <property type="term" value="F:aldose 1-epimerase activity"/>
    <property type="evidence" value="ECO:0007669"/>
    <property type="project" value="UniProtKB-EC"/>
</dbReference>
<evidence type="ECO:0000256" key="11">
    <source>
        <dbReference type="PIRSR" id="PIRSR005096-3"/>
    </source>
</evidence>
<evidence type="ECO:0000256" key="4">
    <source>
        <dbReference type="ARBA" id="ARBA00013185"/>
    </source>
</evidence>
<dbReference type="InterPro" id="IPR015443">
    <property type="entry name" value="Aldose_1-epimerase"/>
</dbReference>
<dbReference type="Gene3D" id="2.70.98.10">
    <property type="match status" value="1"/>
</dbReference>
<dbReference type="EC" id="5.1.3.3" evidence="4 8"/>
<reference evidence="12" key="1">
    <citation type="journal article" date="2021" name="PeerJ">
        <title>Extensive microbial diversity within the chicken gut microbiome revealed by metagenomics and culture.</title>
        <authorList>
            <person name="Gilroy R."/>
            <person name="Ravi A."/>
            <person name="Getino M."/>
            <person name="Pursley I."/>
            <person name="Horton D.L."/>
            <person name="Alikhan N.F."/>
            <person name="Baker D."/>
            <person name="Gharbi K."/>
            <person name="Hall N."/>
            <person name="Watson M."/>
            <person name="Adriaenssens E.M."/>
            <person name="Foster-Nyarko E."/>
            <person name="Jarju S."/>
            <person name="Secka A."/>
            <person name="Antonio M."/>
            <person name="Oren A."/>
            <person name="Chaudhuri R.R."/>
            <person name="La Ragione R."/>
            <person name="Hildebrand F."/>
            <person name="Pallen M.J."/>
        </authorList>
    </citation>
    <scope>NUCLEOTIDE SEQUENCE</scope>
    <source>
        <strain evidence="12">ChiW7-2402</strain>
    </source>
</reference>
<dbReference type="InterPro" id="IPR011013">
    <property type="entry name" value="Gal_mutarotase_sf_dom"/>
</dbReference>
<reference evidence="12" key="2">
    <citation type="submission" date="2021-04" db="EMBL/GenBank/DDBJ databases">
        <authorList>
            <person name="Gilroy R."/>
        </authorList>
    </citation>
    <scope>NUCLEOTIDE SEQUENCE</scope>
    <source>
        <strain evidence="12">ChiW7-2402</strain>
    </source>
</reference>
<dbReference type="CDD" id="cd09019">
    <property type="entry name" value="galactose_mutarotase_like"/>
    <property type="match status" value="1"/>
</dbReference>
<dbReference type="NCBIfam" id="NF008277">
    <property type="entry name" value="PRK11055.1"/>
    <property type="match status" value="1"/>
</dbReference>
<dbReference type="EMBL" id="DXBB01000084">
    <property type="protein sequence ID" value="HIZ73135.1"/>
    <property type="molecule type" value="Genomic_DNA"/>
</dbReference>
<dbReference type="PROSITE" id="PS00545">
    <property type="entry name" value="ALDOSE_1_EPIMERASE"/>
    <property type="match status" value="1"/>
</dbReference>
<feature type="active site" description="Proton donor" evidence="9">
    <location>
        <position position="173"/>
    </location>
</feature>
<accession>A0A9D2G6P0</accession>
<dbReference type="PANTHER" id="PTHR10091">
    <property type="entry name" value="ALDOSE-1-EPIMERASE"/>
    <property type="match status" value="1"/>
</dbReference>
<dbReference type="Pfam" id="PF01263">
    <property type="entry name" value="Aldose_epim"/>
    <property type="match status" value="1"/>
</dbReference>
<evidence type="ECO:0000313" key="13">
    <source>
        <dbReference type="Proteomes" id="UP000824102"/>
    </source>
</evidence>
<evidence type="ECO:0000256" key="3">
    <source>
        <dbReference type="ARBA" id="ARBA00006206"/>
    </source>
</evidence>
<feature type="binding site" evidence="11">
    <location>
        <begin position="173"/>
        <end position="175"/>
    </location>
    <ligand>
        <name>beta-D-galactose</name>
        <dbReference type="ChEBI" id="CHEBI:27667"/>
    </ligand>
</feature>
<evidence type="ECO:0000256" key="5">
    <source>
        <dbReference type="ARBA" id="ARBA00014165"/>
    </source>
</evidence>
<evidence type="ECO:0000313" key="12">
    <source>
        <dbReference type="EMBL" id="HIZ73135.1"/>
    </source>
</evidence>
<gene>
    <name evidence="12" type="ORF">H9964_06110</name>
</gene>
<evidence type="ECO:0000256" key="7">
    <source>
        <dbReference type="ARBA" id="ARBA00023277"/>
    </source>
</evidence>
<keyword evidence="7 8" id="KW-0119">Carbohydrate metabolism</keyword>
<dbReference type="GO" id="GO:0033499">
    <property type="term" value="P:galactose catabolic process via UDP-galactose, Leloir pathway"/>
    <property type="evidence" value="ECO:0007669"/>
    <property type="project" value="TreeGrafter"/>
</dbReference>
<name>A0A9D2G6P0_9FIRM</name>
<dbReference type="InterPro" id="IPR008183">
    <property type="entry name" value="Aldose_1/G6P_1-epimerase"/>
</dbReference>
<dbReference type="SUPFAM" id="SSF74650">
    <property type="entry name" value="Galactose mutarotase-like"/>
    <property type="match status" value="1"/>
</dbReference>
<sequence>MIQTKVFGKTADGREVLAFTLGDGVRSATILNYGGIVQSIVVPDKDGKPTDVILGYNDMAGYENNGGYLGALIGRFGNRIGEGKLTIDGTTYELYCNDRGNHLHGGKVGFNKKIWAHEVDGDELKLSILSPDGEENYPGNLSVTVTYTFKDGELKIAYRAETDKKTALNLTNHAYFNLSGESDGSILDNELWIDCDEITPTNPTMIPVGGFRAVKGTPFDFNEAKPIGRDIEADDVDLKQGNGYDHCHVLKNRCGEYVKYAVAKSPKTGISMACYTDMPAVQFYAGNGLHQQGKSIYYGKRAGFCLETQCIPNNVNVPEYAAKGSSFLSPGEVYSFTAAYKFEA</sequence>
<organism evidence="12 13">
    <name type="scientific">Candidatus Gallimonas intestinavium</name>
    <dbReference type="NCBI Taxonomy" id="2838603"/>
    <lineage>
        <taxon>Bacteria</taxon>
        <taxon>Bacillati</taxon>
        <taxon>Bacillota</taxon>
        <taxon>Clostridia</taxon>
        <taxon>Candidatus Gallimonas</taxon>
    </lineage>
</organism>
<dbReference type="GO" id="GO:0030246">
    <property type="term" value="F:carbohydrate binding"/>
    <property type="evidence" value="ECO:0007669"/>
    <property type="project" value="InterPro"/>
</dbReference>
<dbReference type="GO" id="GO:0006006">
    <property type="term" value="P:glucose metabolic process"/>
    <property type="evidence" value="ECO:0007669"/>
    <property type="project" value="TreeGrafter"/>
</dbReference>
<comment type="pathway">
    <text evidence="2 8">Carbohydrate metabolism; hexose metabolism.</text>
</comment>
<feature type="active site" description="Proton acceptor" evidence="9">
    <location>
        <position position="307"/>
    </location>
</feature>
<evidence type="ECO:0000256" key="1">
    <source>
        <dbReference type="ARBA" id="ARBA00001614"/>
    </source>
</evidence>
<feature type="binding site" evidence="10">
    <location>
        <position position="245"/>
    </location>
    <ligand>
        <name>beta-D-galactose</name>
        <dbReference type="ChEBI" id="CHEBI:27667"/>
    </ligand>
</feature>
<dbReference type="PIRSF" id="PIRSF005096">
    <property type="entry name" value="GALM"/>
    <property type="match status" value="1"/>
</dbReference>
<comment type="catalytic activity">
    <reaction evidence="1 8">
        <text>alpha-D-glucose = beta-D-glucose</text>
        <dbReference type="Rhea" id="RHEA:10264"/>
        <dbReference type="ChEBI" id="CHEBI:15903"/>
        <dbReference type="ChEBI" id="CHEBI:17925"/>
        <dbReference type="EC" id="5.1.3.3"/>
    </reaction>
</comment>
<dbReference type="AlphaFoldDB" id="A0A9D2G6P0"/>
<evidence type="ECO:0000256" key="8">
    <source>
        <dbReference type="PIRNR" id="PIRNR005096"/>
    </source>
</evidence>
<comment type="caution">
    <text evidence="12">The sequence shown here is derived from an EMBL/GenBank/DDBJ whole genome shotgun (WGS) entry which is preliminary data.</text>
</comment>
<proteinExistence type="inferred from homology"/>
<evidence type="ECO:0000256" key="6">
    <source>
        <dbReference type="ARBA" id="ARBA00023235"/>
    </source>
</evidence>
<protein>
    <recommendedName>
        <fullName evidence="5 8">Aldose 1-epimerase</fullName>
        <ecNumber evidence="4 8">5.1.3.3</ecNumber>
    </recommendedName>
</protein>
<feature type="binding site" evidence="11">
    <location>
        <begin position="78"/>
        <end position="79"/>
    </location>
    <ligand>
        <name>beta-D-galactose</name>
        <dbReference type="ChEBI" id="CHEBI:27667"/>
    </ligand>
</feature>
<dbReference type="InterPro" id="IPR047215">
    <property type="entry name" value="Galactose_mutarotase-like"/>
</dbReference>
<dbReference type="InterPro" id="IPR018052">
    <property type="entry name" value="Ald1_epimerase_CS"/>
</dbReference>
<dbReference type="Proteomes" id="UP000824102">
    <property type="component" value="Unassembled WGS sequence"/>
</dbReference>
<evidence type="ECO:0000256" key="2">
    <source>
        <dbReference type="ARBA" id="ARBA00005028"/>
    </source>
</evidence>
<dbReference type="PANTHER" id="PTHR10091:SF0">
    <property type="entry name" value="GALACTOSE MUTAROTASE"/>
    <property type="match status" value="1"/>
</dbReference>
<keyword evidence="6 8" id="KW-0413">Isomerase</keyword>
<evidence type="ECO:0000256" key="9">
    <source>
        <dbReference type="PIRSR" id="PIRSR005096-1"/>
    </source>
</evidence>
<evidence type="ECO:0000256" key="10">
    <source>
        <dbReference type="PIRSR" id="PIRSR005096-2"/>
    </source>
</evidence>